<evidence type="ECO:0000256" key="5">
    <source>
        <dbReference type="ARBA" id="ARBA00022989"/>
    </source>
</evidence>
<evidence type="ECO:0000256" key="3">
    <source>
        <dbReference type="ARBA" id="ARBA00022679"/>
    </source>
</evidence>
<comment type="subcellular location">
    <subcellularLocation>
        <location evidence="1">Membrane</location>
        <topology evidence="1">Multi-pass membrane protein</topology>
    </subcellularLocation>
</comment>
<dbReference type="PANTHER" id="PTHR48090">
    <property type="entry name" value="UNDECAPRENYL-PHOSPHATE 4-DEOXY-4-FORMAMIDO-L-ARABINOSE TRANSFERASE-RELATED"/>
    <property type="match status" value="1"/>
</dbReference>
<dbReference type="SUPFAM" id="SSF53448">
    <property type="entry name" value="Nucleotide-diphospho-sugar transferases"/>
    <property type="match status" value="1"/>
</dbReference>
<keyword evidence="5 7" id="KW-1133">Transmembrane helix</keyword>
<keyword evidence="2" id="KW-0328">Glycosyltransferase</keyword>
<dbReference type="InterPro" id="IPR029044">
    <property type="entry name" value="Nucleotide-diphossugar_trans"/>
</dbReference>
<feature type="transmembrane region" description="Helical" evidence="7">
    <location>
        <begin position="264"/>
        <end position="289"/>
    </location>
</feature>
<dbReference type="InterPro" id="IPR050256">
    <property type="entry name" value="Glycosyltransferase_2"/>
</dbReference>
<name>A0A381ZXR8_9ZZZZ</name>
<protein>
    <recommendedName>
        <fullName evidence="8">Glycosyltransferase 2-like domain-containing protein</fullName>
    </recommendedName>
</protein>
<sequence>MTTESVCVVLPAYNEGSSVLGLVPEVLNVLESCEVQPCVCVVDDGSSDGTIDQLVALRQTEPRLVVVQLSRNFGHQAALLAGLASVSADAVIMMDSDGQHPATALPAMIASWRDGFDVVNTIPEAVPGKSPGRRISGHLFYWVFRFLSGLTIPEGTSDFRLLSRKAHEATLDAAGKRPFLRGTTSWIGLDQSCVFYTANERSHGTTTYTFRKLLRLARDGIVGFSNRPLLIVAMLGTVWSIVVGSYAAISIGLELSNGRDVPGWASMVAILSTMQGLLFVMVGLLGAYIGSLHNEVTDRPPYVIQRLLSAGDKH</sequence>
<dbReference type="PANTHER" id="PTHR48090:SF1">
    <property type="entry name" value="PROPHAGE BACTOPRENOL GLUCOSYL TRANSFERASE HOMOLOG"/>
    <property type="match status" value="1"/>
</dbReference>
<dbReference type="GO" id="GO:0005886">
    <property type="term" value="C:plasma membrane"/>
    <property type="evidence" value="ECO:0007669"/>
    <property type="project" value="TreeGrafter"/>
</dbReference>
<evidence type="ECO:0000313" key="9">
    <source>
        <dbReference type="EMBL" id="SVA93652.1"/>
    </source>
</evidence>
<dbReference type="InterPro" id="IPR001173">
    <property type="entry name" value="Glyco_trans_2-like"/>
</dbReference>
<dbReference type="Gene3D" id="3.90.550.10">
    <property type="entry name" value="Spore Coat Polysaccharide Biosynthesis Protein SpsA, Chain A"/>
    <property type="match status" value="1"/>
</dbReference>
<dbReference type="Pfam" id="PF00535">
    <property type="entry name" value="Glycos_transf_2"/>
    <property type="match status" value="1"/>
</dbReference>
<dbReference type="CDD" id="cd04187">
    <property type="entry name" value="DPM1_like_bac"/>
    <property type="match status" value="1"/>
</dbReference>
<evidence type="ECO:0000256" key="4">
    <source>
        <dbReference type="ARBA" id="ARBA00022692"/>
    </source>
</evidence>
<evidence type="ECO:0000256" key="6">
    <source>
        <dbReference type="ARBA" id="ARBA00023136"/>
    </source>
</evidence>
<feature type="transmembrane region" description="Helical" evidence="7">
    <location>
        <begin position="229"/>
        <end position="252"/>
    </location>
</feature>
<evidence type="ECO:0000256" key="1">
    <source>
        <dbReference type="ARBA" id="ARBA00004141"/>
    </source>
</evidence>
<proteinExistence type="predicted"/>
<dbReference type="EMBL" id="UINC01022955">
    <property type="protein sequence ID" value="SVA93652.1"/>
    <property type="molecule type" value="Genomic_DNA"/>
</dbReference>
<reference evidence="9" key="1">
    <citation type="submission" date="2018-05" db="EMBL/GenBank/DDBJ databases">
        <authorList>
            <person name="Lanie J.A."/>
            <person name="Ng W.-L."/>
            <person name="Kazmierczak K.M."/>
            <person name="Andrzejewski T.M."/>
            <person name="Davidsen T.M."/>
            <person name="Wayne K.J."/>
            <person name="Tettelin H."/>
            <person name="Glass J.I."/>
            <person name="Rusch D."/>
            <person name="Podicherti R."/>
            <person name="Tsui H.-C.T."/>
            <person name="Winkler M.E."/>
        </authorList>
    </citation>
    <scope>NUCLEOTIDE SEQUENCE</scope>
</reference>
<evidence type="ECO:0000256" key="2">
    <source>
        <dbReference type="ARBA" id="ARBA00022676"/>
    </source>
</evidence>
<keyword evidence="4 7" id="KW-0812">Transmembrane</keyword>
<dbReference type="GO" id="GO:0016757">
    <property type="term" value="F:glycosyltransferase activity"/>
    <property type="evidence" value="ECO:0007669"/>
    <property type="project" value="UniProtKB-KW"/>
</dbReference>
<keyword evidence="6 7" id="KW-0472">Membrane</keyword>
<dbReference type="AlphaFoldDB" id="A0A381ZXR8"/>
<accession>A0A381ZXR8</accession>
<feature type="domain" description="Glycosyltransferase 2-like" evidence="8">
    <location>
        <begin position="7"/>
        <end position="168"/>
    </location>
</feature>
<keyword evidence="3" id="KW-0808">Transferase</keyword>
<evidence type="ECO:0000256" key="7">
    <source>
        <dbReference type="SAM" id="Phobius"/>
    </source>
</evidence>
<evidence type="ECO:0000259" key="8">
    <source>
        <dbReference type="Pfam" id="PF00535"/>
    </source>
</evidence>
<gene>
    <name evidence="9" type="ORF">METZ01_LOCUS146506</name>
</gene>
<organism evidence="9">
    <name type="scientific">marine metagenome</name>
    <dbReference type="NCBI Taxonomy" id="408172"/>
    <lineage>
        <taxon>unclassified sequences</taxon>
        <taxon>metagenomes</taxon>
        <taxon>ecological metagenomes</taxon>
    </lineage>
</organism>